<feature type="signal peptide" evidence="1">
    <location>
        <begin position="1"/>
        <end position="23"/>
    </location>
</feature>
<dbReference type="Proteomes" id="UP000037660">
    <property type="component" value="Unassembled WGS sequence"/>
</dbReference>
<proteinExistence type="predicted"/>
<dbReference type="PROSITE" id="PS51257">
    <property type="entry name" value="PROKAR_LIPOPROTEIN"/>
    <property type="match status" value="1"/>
</dbReference>
<dbReference type="Gene3D" id="3.40.50.10610">
    <property type="entry name" value="ABC-type transport auxiliary lipoprotein component"/>
    <property type="match status" value="1"/>
</dbReference>
<accession>A0A0K8NVX3</accession>
<feature type="chain" id="PRO_5005513415" description="ABC-type transport auxiliary lipoprotein component domain-containing protein" evidence="1">
    <location>
        <begin position="24"/>
        <end position="219"/>
    </location>
</feature>
<dbReference type="AlphaFoldDB" id="A0A0K8NVX3"/>
<evidence type="ECO:0000256" key="1">
    <source>
        <dbReference type="SAM" id="SignalP"/>
    </source>
</evidence>
<dbReference type="EMBL" id="BBYR01000007">
    <property type="protein sequence ID" value="GAP34547.1"/>
    <property type="molecule type" value="Genomic_DNA"/>
</dbReference>
<sequence>MRRLPALLAALVLAGCASPPAVRWHSLLEPEPPAAAARPAAAGWRLSLAPVAVPPALDQPQWLVRRADDTLQTLEQDRWAGPLGDELWAALREAMVARWGAVDARQPVASAGGAADTGAAAPPPPLPTSWRVTVELLRLDAWPARDTLLDARWTLQPPSGATASCTLRVREPVSGEGTVPLAAAHRRAVARLADEIGRQQQAMARGAGPACVAPPVAGG</sequence>
<reference evidence="3 4" key="2">
    <citation type="journal article" date="2016" name="Science">
        <title>A bacterium that degrades and assimilates poly(ethylene terephthalate).</title>
        <authorList>
            <person name="Yoshida S."/>
            <person name="Hiraga K."/>
            <person name="Takehana T."/>
            <person name="Taniguchi I."/>
            <person name="Yamaji H."/>
            <person name="Maeda Y."/>
            <person name="Toyohara K."/>
            <person name="Miyamoto K."/>
            <person name="Kimura Y."/>
            <person name="Oda K."/>
        </authorList>
    </citation>
    <scope>NUCLEOTIDE SEQUENCE [LARGE SCALE GENOMIC DNA]</scope>
    <source>
        <strain evidence="4">NBRC 110686 / TISTR 2288 / 201-F6</strain>
    </source>
</reference>
<protein>
    <recommendedName>
        <fullName evidence="2">ABC-type transport auxiliary lipoprotein component domain-containing protein</fullName>
    </recommendedName>
</protein>
<dbReference type="SUPFAM" id="SSF159594">
    <property type="entry name" value="XCC0632-like"/>
    <property type="match status" value="1"/>
</dbReference>
<reference evidence="4" key="1">
    <citation type="submission" date="2015-07" db="EMBL/GenBank/DDBJ databases">
        <title>Discovery of a poly(ethylene terephthalate assimilation.</title>
        <authorList>
            <person name="Yoshida S."/>
            <person name="Hiraga K."/>
            <person name="Takehana T."/>
            <person name="Taniguchi I."/>
            <person name="Yamaji H."/>
            <person name="Maeda Y."/>
            <person name="Toyohara K."/>
            <person name="Miyamoto K."/>
            <person name="Kimura Y."/>
            <person name="Oda K."/>
        </authorList>
    </citation>
    <scope>NUCLEOTIDE SEQUENCE [LARGE SCALE GENOMIC DNA]</scope>
    <source>
        <strain evidence="4">NBRC 110686 / TISTR 2288 / 201-F6</strain>
    </source>
</reference>
<evidence type="ECO:0000313" key="4">
    <source>
        <dbReference type="Proteomes" id="UP000037660"/>
    </source>
</evidence>
<keyword evidence="4" id="KW-1185">Reference proteome</keyword>
<evidence type="ECO:0000313" key="3">
    <source>
        <dbReference type="EMBL" id="GAP34547.1"/>
    </source>
</evidence>
<dbReference type="InterPro" id="IPR005586">
    <property type="entry name" value="ABC_trans_aux"/>
</dbReference>
<feature type="domain" description="ABC-type transport auxiliary lipoprotein component" evidence="2">
    <location>
        <begin position="28"/>
        <end position="196"/>
    </location>
</feature>
<comment type="caution">
    <text evidence="3">The sequence shown here is derived from an EMBL/GenBank/DDBJ whole genome shotgun (WGS) entry which is preliminary data.</text>
</comment>
<name>A0A0K8NVX3_PISS1</name>
<dbReference type="STRING" id="1547922.ISF6_4722"/>
<gene>
    <name evidence="3" type="ORF">ISF6_4722</name>
</gene>
<dbReference type="Pfam" id="PF03886">
    <property type="entry name" value="ABC_trans_aux"/>
    <property type="match status" value="1"/>
</dbReference>
<organism evidence="3 4">
    <name type="scientific">Piscinibacter sakaiensis</name>
    <name type="common">Ideonella sakaiensis</name>
    <dbReference type="NCBI Taxonomy" id="1547922"/>
    <lineage>
        <taxon>Bacteria</taxon>
        <taxon>Pseudomonadati</taxon>
        <taxon>Pseudomonadota</taxon>
        <taxon>Betaproteobacteria</taxon>
        <taxon>Burkholderiales</taxon>
        <taxon>Sphaerotilaceae</taxon>
        <taxon>Piscinibacter</taxon>
    </lineage>
</organism>
<evidence type="ECO:0000259" key="2">
    <source>
        <dbReference type="Pfam" id="PF03886"/>
    </source>
</evidence>
<keyword evidence="1" id="KW-0732">Signal</keyword>